<dbReference type="GeneID" id="118263373"/>
<keyword evidence="2" id="KW-1185">Reference proteome</keyword>
<evidence type="ECO:0000256" key="1">
    <source>
        <dbReference type="SAM" id="SignalP"/>
    </source>
</evidence>
<accession>A0A9R0EFU0</accession>
<dbReference type="AlphaFoldDB" id="A0A9R0EFU0"/>
<evidence type="ECO:0000313" key="3">
    <source>
        <dbReference type="RefSeq" id="XP_035431208.2"/>
    </source>
</evidence>
<dbReference type="Proteomes" id="UP000829999">
    <property type="component" value="Chromosome 25"/>
</dbReference>
<keyword evidence="1" id="KW-0732">Signal</keyword>
<evidence type="ECO:0000313" key="2">
    <source>
        <dbReference type="Proteomes" id="UP000829999"/>
    </source>
</evidence>
<name>A0A9R0EFU0_SPOFR</name>
<gene>
    <name evidence="3" type="primary">LOC118263373</name>
</gene>
<protein>
    <submittedName>
        <fullName evidence="3">Uncharacterized protein LOC118263373</fullName>
    </submittedName>
</protein>
<dbReference type="RefSeq" id="XP_035431208.2">
    <property type="nucleotide sequence ID" value="XM_035575315.2"/>
</dbReference>
<reference evidence="3" key="1">
    <citation type="submission" date="2025-08" db="UniProtKB">
        <authorList>
            <consortium name="RefSeq"/>
        </authorList>
    </citation>
    <scope>IDENTIFICATION</scope>
    <source>
        <tissue evidence="3">Whole larval tissue</tissue>
    </source>
</reference>
<feature type="signal peptide" evidence="1">
    <location>
        <begin position="1"/>
        <end position="18"/>
    </location>
</feature>
<organism evidence="2 3">
    <name type="scientific">Spodoptera frugiperda</name>
    <name type="common">Fall armyworm</name>
    <dbReference type="NCBI Taxonomy" id="7108"/>
    <lineage>
        <taxon>Eukaryota</taxon>
        <taxon>Metazoa</taxon>
        <taxon>Ecdysozoa</taxon>
        <taxon>Arthropoda</taxon>
        <taxon>Hexapoda</taxon>
        <taxon>Insecta</taxon>
        <taxon>Pterygota</taxon>
        <taxon>Neoptera</taxon>
        <taxon>Endopterygota</taxon>
        <taxon>Lepidoptera</taxon>
        <taxon>Glossata</taxon>
        <taxon>Ditrysia</taxon>
        <taxon>Noctuoidea</taxon>
        <taxon>Noctuidae</taxon>
        <taxon>Amphipyrinae</taxon>
        <taxon>Spodoptera</taxon>
    </lineage>
</organism>
<dbReference type="OrthoDB" id="6328726at2759"/>
<feature type="chain" id="PRO_5040132344" evidence="1">
    <location>
        <begin position="19"/>
        <end position="197"/>
    </location>
</feature>
<sequence length="197" mass="22731">MAVRHFIIKALCVTVCLAYNSPSPNEESAREFIEHVLRIPNPEKILNSARGRLERARQQELLRQRVAEADCEDPSELLPEYTAALQGSRELRQLGAQKHYPICHLERTIKKLNTNEYEYRPAYYEEVRCTMTSSDDIGETNEVCSSLGLACVQWNKTIHLTRRRYSSDCWETSTMVIPAGCECMWPVHRLGDMNLRV</sequence>
<proteinExistence type="predicted"/>